<feature type="transmembrane region" description="Helical" evidence="6">
    <location>
        <begin position="250"/>
        <end position="269"/>
    </location>
</feature>
<evidence type="ECO:0000256" key="4">
    <source>
        <dbReference type="ARBA" id="ARBA00022989"/>
    </source>
</evidence>
<proteinExistence type="predicted"/>
<feature type="transmembrane region" description="Helical" evidence="6">
    <location>
        <begin position="345"/>
        <end position="364"/>
    </location>
</feature>
<reference evidence="8 9" key="1">
    <citation type="submission" date="2021-01" db="EMBL/GenBank/DDBJ databases">
        <title>Genomic Encyclopedia of Type Strains, Phase IV (KMG-IV): sequencing the most valuable type-strain genomes for metagenomic binning, comparative biology and taxonomic classification.</title>
        <authorList>
            <person name="Goeker M."/>
        </authorList>
    </citation>
    <scope>NUCLEOTIDE SEQUENCE [LARGE SCALE GENOMIC DNA]</scope>
    <source>
        <strain evidence="8 9">DSM 25540</strain>
    </source>
</reference>
<feature type="transmembrane region" description="Helical" evidence="6">
    <location>
        <begin position="134"/>
        <end position="159"/>
    </location>
</feature>
<evidence type="ECO:0000256" key="3">
    <source>
        <dbReference type="ARBA" id="ARBA00022692"/>
    </source>
</evidence>
<dbReference type="InterPro" id="IPR020846">
    <property type="entry name" value="MFS_dom"/>
</dbReference>
<dbReference type="InterPro" id="IPR052524">
    <property type="entry name" value="MFS_Cyanate_Porter"/>
</dbReference>
<keyword evidence="9" id="KW-1185">Reference proteome</keyword>
<feature type="transmembrane region" description="Helical" evidence="6">
    <location>
        <begin position="81"/>
        <end position="98"/>
    </location>
</feature>
<dbReference type="PANTHER" id="PTHR23523:SF2">
    <property type="entry name" value="2-NITROIMIDAZOLE TRANSPORTER"/>
    <property type="match status" value="1"/>
</dbReference>
<feature type="transmembrane region" description="Helical" evidence="6">
    <location>
        <begin position="104"/>
        <end position="122"/>
    </location>
</feature>
<keyword evidence="3 6" id="KW-0812">Transmembrane</keyword>
<dbReference type="InterPro" id="IPR011701">
    <property type="entry name" value="MFS"/>
</dbReference>
<gene>
    <name evidence="8" type="ORF">JOD17_002452</name>
</gene>
<feature type="transmembrane region" description="Helical" evidence="6">
    <location>
        <begin position="278"/>
        <end position="296"/>
    </location>
</feature>
<dbReference type="Gene3D" id="1.20.1250.20">
    <property type="entry name" value="MFS general substrate transporter like domains"/>
    <property type="match status" value="2"/>
</dbReference>
<evidence type="ECO:0000256" key="1">
    <source>
        <dbReference type="ARBA" id="ARBA00004651"/>
    </source>
</evidence>
<feature type="transmembrane region" description="Helical" evidence="6">
    <location>
        <begin position="165"/>
        <end position="186"/>
    </location>
</feature>
<keyword evidence="4 6" id="KW-1133">Transmembrane helix</keyword>
<accession>A0ABS2PEW0</accession>
<dbReference type="CDD" id="cd17339">
    <property type="entry name" value="MFS_NIMT_CynX_like"/>
    <property type="match status" value="1"/>
</dbReference>
<dbReference type="Proteomes" id="UP000741863">
    <property type="component" value="Unassembled WGS sequence"/>
</dbReference>
<feature type="domain" description="Major facilitator superfamily (MFS) profile" evidence="7">
    <location>
        <begin position="13"/>
        <end position="392"/>
    </location>
</feature>
<feature type="transmembrane region" description="Helical" evidence="6">
    <location>
        <begin position="370"/>
        <end position="388"/>
    </location>
</feature>
<sequence>MLNTTPTKRAPYVLAVIAILFVALNLRPAITSVGPLLMMIRDDLHLSHVQISFMTALPLLSFSLLSLFAPKLSRTFGLERTIFVGLILLILGIIVRFMPVNVLLFVGTALVGIGIALCNVLIPGFVKKTFPLRVGLFTSLYMTSMAVFATIASGVSVPLALNLGLGWNVSLFIWIVPAFLALILWLPQLQYKTKNQIKTVPTATKLWHSKLAWQVTAFMGLQSILFYSLITWLPELLMLNGFNATEAGFFLAWMQIFGIPATFIVPIIGARLYDQRKIVLTLGVLYATGFLGLIFFNSSLFATGLFIAFVGIAQGGAVSLSFLLLSLRTQTAQDAASLSGMSQAAGYLFATIGPIGFGLLLQSIQLPELTYMLFLILTIALLLVGLFASRNKLI</sequence>
<dbReference type="Pfam" id="PF07690">
    <property type="entry name" value="MFS_1"/>
    <property type="match status" value="1"/>
</dbReference>
<evidence type="ECO:0000259" key="7">
    <source>
        <dbReference type="PROSITE" id="PS50850"/>
    </source>
</evidence>
<evidence type="ECO:0000256" key="5">
    <source>
        <dbReference type="ARBA" id="ARBA00023136"/>
    </source>
</evidence>
<evidence type="ECO:0000256" key="2">
    <source>
        <dbReference type="ARBA" id="ARBA00022448"/>
    </source>
</evidence>
<name>A0ABS2PEW0_9BACL</name>
<organism evidence="8 9">
    <name type="scientific">Geomicrobium sediminis</name>
    <dbReference type="NCBI Taxonomy" id="1347788"/>
    <lineage>
        <taxon>Bacteria</taxon>
        <taxon>Bacillati</taxon>
        <taxon>Bacillota</taxon>
        <taxon>Bacilli</taxon>
        <taxon>Bacillales</taxon>
        <taxon>Geomicrobium</taxon>
    </lineage>
</organism>
<comment type="subcellular location">
    <subcellularLocation>
        <location evidence="1">Cell membrane</location>
        <topology evidence="1">Multi-pass membrane protein</topology>
    </subcellularLocation>
</comment>
<evidence type="ECO:0000256" key="6">
    <source>
        <dbReference type="SAM" id="Phobius"/>
    </source>
</evidence>
<dbReference type="PROSITE" id="PS50850">
    <property type="entry name" value="MFS"/>
    <property type="match status" value="1"/>
</dbReference>
<dbReference type="RefSeq" id="WP_204697975.1">
    <property type="nucleotide sequence ID" value="NZ_JAFBEC010000006.1"/>
</dbReference>
<feature type="transmembrane region" description="Helical" evidence="6">
    <location>
        <begin position="211"/>
        <end position="230"/>
    </location>
</feature>
<dbReference type="InterPro" id="IPR036259">
    <property type="entry name" value="MFS_trans_sf"/>
</dbReference>
<feature type="transmembrane region" description="Helical" evidence="6">
    <location>
        <begin position="12"/>
        <end position="30"/>
    </location>
</feature>
<feature type="transmembrane region" description="Helical" evidence="6">
    <location>
        <begin position="50"/>
        <end position="69"/>
    </location>
</feature>
<feature type="transmembrane region" description="Helical" evidence="6">
    <location>
        <begin position="302"/>
        <end position="325"/>
    </location>
</feature>
<dbReference type="PANTHER" id="PTHR23523">
    <property type="match status" value="1"/>
</dbReference>
<evidence type="ECO:0000313" key="9">
    <source>
        <dbReference type="Proteomes" id="UP000741863"/>
    </source>
</evidence>
<dbReference type="EMBL" id="JAFBEC010000006">
    <property type="protein sequence ID" value="MBM7633358.1"/>
    <property type="molecule type" value="Genomic_DNA"/>
</dbReference>
<protein>
    <submittedName>
        <fullName evidence="8">CP family cyanate transporter-like MFS transporter</fullName>
    </submittedName>
</protein>
<evidence type="ECO:0000313" key="8">
    <source>
        <dbReference type="EMBL" id="MBM7633358.1"/>
    </source>
</evidence>
<keyword evidence="5 6" id="KW-0472">Membrane</keyword>
<dbReference type="SUPFAM" id="SSF103473">
    <property type="entry name" value="MFS general substrate transporter"/>
    <property type="match status" value="1"/>
</dbReference>
<comment type="caution">
    <text evidence="8">The sequence shown here is derived from an EMBL/GenBank/DDBJ whole genome shotgun (WGS) entry which is preliminary data.</text>
</comment>
<keyword evidence="2" id="KW-0813">Transport</keyword>